<keyword evidence="9" id="KW-0812">Transmembrane</keyword>
<evidence type="ECO:0000256" key="7">
    <source>
        <dbReference type="ARBA" id="ARBA00010790"/>
    </source>
</evidence>
<dbReference type="InterPro" id="IPR007867">
    <property type="entry name" value="GMC_OxRtase_C"/>
</dbReference>
<dbReference type="RefSeq" id="XP_024663374.1">
    <property type="nucleotide sequence ID" value="XM_024807606.1"/>
</dbReference>
<dbReference type="Pfam" id="PF00732">
    <property type="entry name" value="GMC_oxred_N"/>
    <property type="match status" value="1"/>
</dbReference>
<evidence type="ECO:0000313" key="19">
    <source>
        <dbReference type="EMBL" id="PRT53428.1"/>
    </source>
</evidence>
<organism evidence="19 20">
    <name type="scientific">Wickerhamiella sorbophila</name>
    <dbReference type="NCBI Taxonomy" id="45607"/>
    <lineage>
        <taxon>Eukaryota</taxon>
        <taxon>Fungi</taxon>
        <taxon>Dikarya</taxon>
        <taxon>Ascomycota</taxon>
        <taxon>Saccharomycotina</taxon>
        <taxon>Dipodascomycetes</taxon>
        <taxon>Dipodascales</taxon>
        <taxon>Trichomonascaceae</taxon>
        <taxon>Wickerhamiella</taxon>
    </lineage>
</organism>
<dbReference type="Proteomes" id="UP000238350">
    <property type="component" value="Unassembled WGS sequence"/>
</dbReference>
<keyword evidence="13" id="KW-0485">Methanol utilization</keyword>
<evidence type="ECO:0000256" key="1">
    <source>
        <dbReference type="ARBA" id="ARBA00000920"/>
    </source>
</evidence>
<evidence type="ECO:0000256" key="5">
    <source>
        <dbReference type="ARBA" id="ARBA00004370"/>
    </source>
</evidence>
<comment type="catalytic activity">
    <reaction evidence="2">
        <text>a primary alcohol + O2 = an aldehyde + H2O2</text>
        <dbReference type="Rhea" id="RHEA:19829"/>
        <dbReference type="ChEBI" id="CHEBI:15379"/>
        <dbReference type="ChEBI" id="CHEBI:15734"/>
        <dbReference type="ChEBI" id="CHEBI:16240"/>
        <dbReference type="ChEBI" id="CHEBI:17478"/>
        <dbReference type="EC" id="1.1.3.13"/>
    </reaction>
</comment>
<dbReference type="GeneID" id="36514797"/>
<feature type="active site" description="Proton acceptor" evidence="16">
    <location>
        <position position="615"/>
    </location>
</feature>
<keyword evidence="10" id="KW-0274">FAD</keyword>
<evidence type="ECO:0000256" key="8">
    <source>
        <dbReference type="ARBA" id="ARBA00022630"/>
    </source>
</evidence>
<evidence type="ECO:0000256" key="15">
    <source>
        <dbReference type="PIRNR" id="PIRNR028937"/>
    </source>
</evidence>
<dbReference type="EMBL" id="NDIQ01000001">
    <property type="protein sequence ID" value="PRT53428.1"/>
    <property type="molecule type" value="Genomic_DNA"/>
</dbReference>
<keyword evidence="12 15" id="KW-0560">Oxidoreductase</keyword>
<dbReference type="GO" id="GO:0016020">
    <property type="term" value="C:membrane"/>
    <property type="evidence" value="ECO:0007669"/>
    <property type="project" value="UniProtKB-SubCell"/>
</dbReference>
<comment type="similarity">
    <text evidence="7 15">Belongs to the GMC oxidoreductase family.</text>
</comment>
<keyword evidence="8" id="KW-0285">Flavoprotein</keyword>
<feature type="domain" description="Glucose-methanol-choline oxidoreductase N-terminal" evidence="17">
    <location>
        <begin position="231"/>
        <end position="438"/>
    </location>
</feature>
<evidence type="ECO:0000256" key="12">
    <source>
        <dbReference type="ARBA" id="ARBA00023002"/>
    </source>
</evidence>
<protein>
    <recommendedName>
        <fullName evidence="15">Long-chain-alcohol oxidase</fullName>
        <ecNumber evidence="15">1.1.3.20</ecNumber>
    </recommendedName>
</protein>
<evidence type="ECO:0000256" key="4">
    <source>
        <dbReference type="ARBA" id="ARBA00004253"/>
    </source>
</evidence>
<dbReference type="AlphaFoldDB" id="A0A2T0FEK3"/>
<evidence type="ECO:0000256" key="3">
    <source>
        <dbReference type="ARBA" id="ARBA00003842"/>
    </source>
</evidence>
<dbReference type="Pfam" id="PF13450">
    <property type="entry name" value="NAD_binding_8"/>
    <property type="match status" value="1"/>
</dbReference>
<keyword evidence="20" id="KW-1185">Reference proteome</keyword>
<reference evidence="19 20" key="1">
    <citation type="submission" date="2017-04" db="EMBL/GenBank/DDBJ databases">
        <title>Genome sequencing of [Candida] sorbophila.</title>
        <authorList>
            <person name="Ahn J.O."/>
        </authorList>
    </citation>
    <scope>NUCLEOTIDE SEQUENCE [LARGE SCALE GENOMIC DNA]</scope>
    <source>
        <strain evidence="19 20">DS02</strain>
    </source>
</reference>
<keyword evidence="11" id="KW-1133">Transmembrane helix</keyword>
<dbReference type="PANTHER" id="PTHR46056">
    <property type="entry name" value="LONG-CHAIN-ALCOHOL OXIDASE"/>
    <property type="match status" value="1"/>
</dbReference>
<evidence type="ECO:0000256" key="9">
    <source>
        <dbReference type="ARBA" id="ARBA00022692"/>
    </source>
</evidence>
<dbReference type="GO" id="GO:0015945">
    <property type="term" value="P:methanol metabolic process"/>
    <property type="evidence" value="ECO:0007669"/>
    <property type="project" value="UniProtKB-KW"/>
</dbReference>
<dbReference type="GO" id="GO:0047639">
    <property type="term" value="F:alcohol oxidase activity"/>
    <property type="evidence" value="ECO:0007669"/>
    <property type="project" value="UniProtKB-EC"/>
</dbReference>
<comment type="function">
    <text evidence="3">Long-chain fatty alcohol oxidase involved in the omega-oxidation pathway of lipid degradation.</text>
</comment>
<comment type="caution">
    <text evidence="19">The sequence shown here is derived from an EMBL/GenBank/DDBJ whole genome shotgun (WGS) entry which is preliminary data.</text>
</comment>
<dbReference type="GO" id="GO:0046188">
    <property type="term" value="P:methane catabolic process"/>
    <property type="evidence" value="ECO:0007669"/>
    <property type="project" value="UniProtKB-UniPathway"/>
</dbReference>
<dbReference type="UniPathway" id="UPA00147"/>
<comment type="subcellular location">
    <subcellularLocation>
        <location evidence="5">Membrane</location>
    </subcellularLocation>
    <subcellularLocation>
        <location evidence="4">Peroxisome matrix</location>
    </subcellularLocation>
</comment>
<feature type="domain" description="Glucose-methanol-choline oxidoreductase C-terminal" evidence="18">
    <location>
        <begin position="521"/>
        <end position="668"/>
    </location>
</feature>
<dbReference type="InterPro" id="IPR036188">
    <property type="entry name" value="FAD/NAD-bd_sf"/>
</dbReference>
<sequence length="688" mass="76567">MSVDFSENQWRTIEALSDAYIPAIELLQVDSLLQDVTPELRSVVAQKTTRDNRGFRQNVSTALSQASESNTRLFKLVIAILSRRTLAVPITHSFKLLSEMSIDERTHFIMSLRDAKIAPLRSLYRALLDLSMIAFFYSDEKLLEGLGYKFDRANAARFAEQPFWEVPIEAAPKDQSTWRIETDVVVIGSGSTGGVIANRLAKEGFRVLILEKGDQIRPSDLGKSDLVTDSRIYELSNKMMSTDKSINIVAGSTVGGGAAINWSCSLRLPFAVRRQWAADGVPWATSTLFDDAQDYVWKKMGTTYDYGEHSFTNQLILDGSKKLGYPAAPTGQNTGAHIPNTVFQGYGYRYGEKGGVVNWLYEAVQNGAKVIDRCQVVRIRHNRGKASGVEAVVNDGTKLVVNAKRVVSCCGSLQTPILLKRSGFKNKKIGDGLKLHPVTCVYGDFDEVVNKESDTIMTSVCVEDDNLDGEFHGPRIEAIHHLLPLTLKFLPWYNGESYRKICARYKHLSALLILTRDKGAGKVIYNKNDPMTPTIEYTPSKFDLDALRKGALTGANLLYIQGARRIYMPHYSIPMFESDKPASERRLADADYQAWYANAETVDFEIFKVGTGSAHQMASCRMSNKGPQFAPVDERGRLYECPNVHVVDTSVFPSASGVNPMISCMSVAQVLGGFLVEELRKEENRARL</sequence>
<proteinExistence type="inferred from homology"/>
<accession>A0A2T0FEK3</accession>
<evidence type="ECO:0000256" key="10">
    <source>
        <dbReference type="ARBA" id="ARBA00022827"/>
    </source>
</evidence>
<dbReference type="GO" id="GO:0005782">
    <property type="term" value="C:peroxisomal matrix"/>
    <property type="evidence" value="ECO:0007669"/>
    <property type="project" value="UniProtKB-SubCell"/>
</dbReference>
<evidence type="ECO:0000256" key="13">
    <source>
        <dbReference type="ARBA" id="ARBA00023095"/>
    </source>
</evidence>
<evidence type="ECO:0000256" key="14">
    <source>
        <dbReference type="ARBA" id="ARBA00023136"/>
    </source>
</evidence>
<dbReference type="PANTHER" id="PTHR46056:SF12">
    <property type="entry name" value="LONG-CHAIN-ALCOHOL OXIDASE"/>
    <property type="match status" value="1"/>
</dbReference>
<evidence type="ECO:0000256" key="2">
    <source>
        <dbReference type="ARBA" id="ARBA00001411"/>
    </source>
</evidence>
<gene>
    <name evidence="19" type="ORF">B9G98_01048</name>
</gene>
<dbReference type="SUPFAM" id="SSF51905">
    <property type="entry name" value="FAD/NAD(P)-binding domain"/>
    <property type="match status" value="1"/>
</dbReference>
<dbReference type="GO" id="GO:0050660">
    <property type="term" value="F:flavin adenine dinucleotide binding"/>
    <property type="evidence" value="ECO:0007669"/>
    <property type="project" value="InterPro"/>
</dbReference>
<evidence type="ECO:0000256" key="11">
    <source>
        <dbReference type="ARBA" id="ARBA00022989"/>
    </source>
</evidence>
<dbReference type="OrthoDB" id="269227at2759"/>
<dbReference type="STRING" id="45607.A0A2T0FEK3"/>
<evidence type="ECO:0000259" key="17">
    <source>
        <dbReference type="Pfam" id="PF00732"/>
    </source>
</evidence>
<dbReference type="GO" id="GO:0046577">
    <property type="term" value="F:long-chain-alcohol oxidase activity"/>
    <property type="evidence" value="ECO:0007669"/>
    <property type="project" value="UniProtKB-EC"/>
</dbReference>
<dbReference type="InterPro" id="IPR000172">
    <property type="entry name" value="GMC_OxRdtase_N"/>
</dbReference>
<dbReference type="InterPro" id="IPR012400">
    <property type="entry name" value="Long_Oxdase"/>
</dbReference>
<dbReference type="PIRSF" id="PIRSF028937">
    <property type="entry name" value="Lg_Ch_AO"/>
    <property type="match status" value="1"/>
</dbReference>
<dbReference type="EC" id="1.1.3.20" evidence="15"/>
<name>A0A2T0FEK3_9ASCO</name>
<evidence type="ECO:0000256" key="16">
    <source>
        <dbReference type="PIRSR" id="PIRSR028937-1"/>
    </source>
</evidence>
<comment type="pathway">
    <text evidence="6">Energy metabolism; methane degradation.</text>
</comment>
<dbReference type="Gene3D" id="3.50.50.60">
    <property type="entry name" value="FAD/NAD(P)-binding domain"/>
    <property type="match status" value="2"/>
</dbReference>
<evidence type="ECO:0000256" key="6">
    <source>
        <dbReference type="ARBA" id="ARBA00005144"/>
    </source>
</evidence>
<dbReference type="Pfam" id="PF05199">
    <property type="entry name" value="GMC_oxred_C"/>
    <property type="match status" value="1"/>
</dbReference>
<comment type="catalytic activity">
    <reaction evidence="1 15">
        <text>a long-chain primary fatty alcohol + O2 = a long-chain fatty aldehyde + H2O2</text>
        <dbReference type="Rhea" id="RHEA:22756"/>
        <dbReference type="ChEBI" id="CHEBI:15379"/>
        <dbReference type="ChEBI" id="CHEBI:16240"/>
        <dbReference type="ChEBI" id="CHEBI:17176"/>
        <dbReference type="ChEBI" id="CHEBI:77396"/>
        <dbReference type="EC" id="1.1.3.20"/>
    </reaction>
</comment>
<evidence type="ECO:0000313" key="20">
    <source>
        <dbReference type="Proteomes" id="UP000238350"/>
    </source>
</evidence>
<keyword evidence="14" id="KW-0472">Membrane</keyword>
<evidence type="ECO:0000259" key="18">
    <source>
        <dbReference type="Pfam" id="PF05199"/>
    </source>
</evidence>